<name>A0ABN3QDX6_9ACTN</name>
<feature type="transmembrane region" description="Helical" evidence="1">
    <location>
        <begin position="230"/>
        <end position="250"/>
    </location>
</feature>
<sequence>MAASAGRDPYFDNAKFLAILLVVAGHAVEDLRDVPAVRAAYLLVYLFHMPVFIMLTGYLSRRFTFSGGKARKLIGNLAAPYVIFEILYSVYFWSVSGGKPLEITLLRSSYVMWFLMALFFWRLSTPVWQQIRWPLGVAMGISLLSYMTALPKELTLHRLLGLLPFYVLGLMLRPEHFEPLKTARARLVGAAAMCGALIVLATAGRELNNSWIYWEKGHEALGLSNVEGTVMRTGLLLAGTALAFAFLAMVPARRTWFTPLGATTLYAYLLHGFGIQVLRKTGVYDISALHSVASAAVVAVVAAMIATVLCGRPVVRATRWLIEPRIDWIFTGLTYPAKPDQHRPVRVKR</sequence>
<proteinExistence type="predicted"/>
<keyword evidence="1" id="KW-1133">Transmembrane helix</keyword>
<dbReference type="Pfam" id="PF01757">
    <property type="entry name" value="Acyl_transf_3"/>
    <property type="match status" value="1"/>
</dbReference>
<keyword evidence="1" id="KW-0472">Membrane</keyword>
<keyword evidence="4" id="KW-1185">Reference proteome</keyword>
<comment type="caution">
    <text evidence="3">The sequence shown here is derived from an EMBL/GenBank/DDBJ whole genome shotgun (WGS) entry which is preliminary data.</text>
</comment>
<dbReference type="RefSeq" id="WP_344546779.1">
    <property type="nucleotide sequence ID" value="NZ_BAAATD010000011.1"/>
</dbReference>
<dbReference type="GO" id="GO:0016746">
    <property type="term" value="F:acyltransferase activity"/>
    <property type="evidence" value="ECO:0007669"/>
    <property type="project" value="UniProtKB-KW"/>
</dbReference>
<feature type="transmembrane region" description="Helical" evidence="1">
    <location>
        <begin position="105"/>
        <end position="121"/>
    </location>
</feature>
<dbReference type="InterPro" id="IPR002656">
    <property type="entry name" value="Acyl_transf_3_dom"/>
</dbReference>
<evidence type="ECO:0000313" key="4">
    <source>
        <dbReference type="Proteomes" id="UP001501509"/>
    </source>
</evidence>
<feature type="transmembrane region" description="Helical" evidence="1">
    <location>
        <begin position="73"/>
        <end position="93"/>
    </location>
</feature>
<dbReference type="PANTHER" id="PTHR37312">
    <property type="entry name" value="MEMBRANE-BOUND ACYLTRANSFERASE YKRP-RELATED"/>
    <property type="match status" value="1"/>
</dbReference>
<gene>
    <name evidence="3" type="ORF">GCM10010411_70140</name>
</gene>
<evidence type="ECO:0000313" key="3">
    <source>
        <dbReference type="EMBL" id="GAA2623842.1"/>
    </source>
</evidence>
<accession>A0ABN3QDX6</accession>
<dbReference type="EMBL" id="BAAATD010000011">
    <property type="protein sequence ID" value="GAA2623842.1"/>
    <property type="molecule type" value="Genomic_DNA"/>
</dbReference>
<feature type="transmembrane region" description="Helical" evidence="1">
    <location>
        <begin position="185"/>
        <end position="204"/>
    </location>
</feature>
<dbReference type="InterPro" id="IPR052734">
    <property type="entry name" value="Nod_factor_acetyltransferase"/>
</dbReference>
<feature type="transmembrane region" description="Helical" evidence="1">
    <location>
        <begin position="257"/>
        <end position="276"/>
    </location>
</feature>
<dbReference type="PANTHER" id="PTHR37312:SF1">
    <property type="entry name" value="MEMBRANE-BOUND ACYLTRANSFERASE YKRP-RELATED"/>
    <property type="match status" value="1"/>
</dbReference>
<reference evidence="3 4" key="1">
    <citation type="journal article" date="2019" name="Int. J. Syst. Evol. Microbiol.">
        <title>The Global Catalogue of Microorganisms (GCM) 10K type strain sequencing project: providing services to taxonomists for standard genome sequencing and annotation.</title>
        <authorList>
            <consortium name="The Broad Institute Genomics Platform"/>
            <consortium name="The Broad Institute Genome Sequencing Center for Infectious Disease"/>
            <person name="Wu L."/>
            <person name="Ma J."/>
        </authorList>
    </citation>
    <scope>NUCLEOTIDE SEQUENCE [LARGE SCALE GENOMIC DNA]</scope>
    <source>
        <strain evidence="3 4">JCM 6833</strain>
    </source>
</reference>
<evidence type="ECO:0000259" key="2">
    <source>
        <dbReference type="Pfam" id="PF01757"/>
    </source>
</evidence>
<keyword evidence="3" id="KW-0808">Transferase</keyword>
<feature type="transmembrane region" description="Helical" evidence="1">
    <location>
        <begin position="156"/>
        <end position="173"/>
    </location>
</feature>
<feature type="domain" description="Acyltransferase 3" evidence="2">
    <location>
        <begin position="9"/>
        <end position="306"/>
    </location>
</feature>
<evidence type="ECO:0000256" key="1">
    <source>
        <dbReference type="SAM" id="Phobius"/>
    </source>
</evidence>
<feature type="transmembrane region" description="Helical" evidence="1">
    <location>
        <begin position="43"/>
        <end position="61"/>
    </location>
</feature>
<feature type="transmembrane region" description="Helical" evidence="1">
    <location>
        <begin position="133"/>
        <end position="150"/>
    </location>
</feature>
<keyword evidence="1" id="KW-0812">Transmembrane</keyword>
<protein>
    <submittedName>
        <fullName evidence="3">Acyltransferase family protein</fullName>
    </submittedName>
</protein>
<dbReference type="Proteomes" id="UP001501509">
    <property type="component" value="Unassembled WGS sequence"/>
</dbReference>
<feature type="transmembrane region" description="Helical" evidence="1">
    <location>
        <begin position="288"/>
        <end position="310"/>
    </location>
</feature>
<organism evidence="3 4">
    <name type="scientific">Actinomadura fulvescens</name>
    <dbReference type="NCBI Taxonomy" id="46160"/>
    <lineage>
        <taxon>Bacteria</taxon>
        <taxon>Bacillati</taxon>
        <taxon>Actinomycetota</taxon>
        <taxon>Actinomycetes</taxon>
        <taxon>Streptosporangiales</taxon>
        <taxon>Thermomonosporaceae</taxon>
        <taxon>Actinomadura</taxon>
    </lineage>
</organism>
<keyword evidence="3" id="KW-0012">Acyltransferase</keyword>